<dbReference type="InterPro" id="IPR035906">
    <property type="entry name" value="MetI-like_sf"/>
</dbReference>
<feature type="transmembrane region" description="Helical" evidence="5">
    <location>
        <begin position="410"/>
        <end position="432"/>
    </location>
</feature>
<feature type="domain" description="ABC transmembrane type-1" evidence="7">
    <location>
        <begin position="406"/>
        <end position="611"/>
    </location>
</feature>
<evidence type="ECO:0000256" key="4">
    <source>
        <dbReference type="ARBA" id="ARBA00023136"/>
    </source>
</evidence>
<dbReference type="GO" id="GO:0043190">
    <property type="term" value="C:ATP-binding cassette (ABC) transporter complex"/>
    <property type="evidence" value="ECO:0007669"/>
    <property type="project" value="InterPro"/>
</dbReference>
<dbReference type="GO" id="GO:0005524">
    <property type="term" value="F:ATP binding"/>
    <property type="evidence" value="ECO:0007669"/>
    <property type="project" value="InterPro"/>
</dbReference>
<dbReference type="Pfam" id="PF17912">
    <property type="entry name" value="OB_MalK"/>
    <property type="match status" value="1"/>
</dbReference>
<dbReference type="Proteomes" id="UP000702964">
    <property type="component" value="Unassembled WGS sequence"/>
</dbReference>
<dbReference type="InterPro" id="IPR008995">
    <property type="entry name" value="Mo/tungstate-bd_C_term_dom"/>
</dbReference>
<dbReference type="Gene3D" id="3.40.50.300">
    <property type="entry name" value="P-loop containing nucleotide triphosphate hydrolases"/>
    <property type="match status" value="1"/>
</dbReference>
<evidence type="ECO:0000259" key="6">
    <source>
        <dbReference type="PROSITE" id="PS50893"/>
    </source>
</evidence>
<sequence>MLSWAEGPKKFDVALNAGNPPDLYFHSVDGTYVNTGLALELDSYLTPEIKDDYLPGTLELGQIQGKQYGLPLYQFQWAWGGNKRILEEAGIDWKSIQQNGWTWSEFNAAAAKLTKTLDGGAKQYALVTDGTSLDFIEMLSRNNGMIDVLDKDGTFQWNDGRILDTLSFIKNLMDQGYMPKETAALAPAKRTDMFYAGETAIISKAIPYYDVMIQNRNKDIDDGKVQGEKIDFVLLPVPHNDDQPAATTMGGEGYVAFKQKKDKGEQHAKNTFLVMEALSGAKAGNSANELALPFVRQSQADLFKGKELGQPDNLAAAKVMAENIAMPVVLELDIDKASQQKQFKEQVVKPNIQALFSGEKTPEQIAEDFKNKGQQIFQKYNIMNSTWVGLDNYERLVKDETFWKSIKNTLIFTVGTVPVNILITFVLSYFIFQMKSKWQTFFKATLYLPAVASGVTISIVWLAIFDPTDSGLLNRFLGLFGLDPVIWLGQSGTALFSLILMNWLGSHGAGIILYLAAMGGIPKSLYEAADIDHASGWTQFSKITWPLLKPTTLYLLVTGVITSFQVFISVTLIPLYILMVNVFDLGDTYTAIILPAAVSVGNIFLMKQFMSTLPTSLIHAARIDACSEFGIFWKVILPMAKPGIAVLAIFTFVASWNEFFWPFLITNSNEMRTVQVQNAASILGLEAMLERKPRELSGGQRQRVAVGRAIVRDPQVFLFDEPLSNLDAKLRVQMRVELGELHKRLGATIVYVTHDQVEAMTLGERIVVMNHGDIQQVASPKELYASPRNMFVAGFIGSPAMNFIDARIEGTQVVVDGASFTLPEDVLARLQSYQGKPVIMGLRPEHIFGDDVAPNIPTDHMLQARVQVVEHLGSENLVYFHSGARTVTAKVHPETHAYVGMNKNFVLDLRKAHFFDPETELAIGRE</sequence>
<evidence type="ECO:0000313" key="9">
    <source>
        <dbReference type="Proteomes" id="UP000702964"/>
    </source>
</evidence>
<accession>A0A8J4SM41</accession>
<dbReference type="PANTHER" id="PTHR43875">
    <property type="entry name" value="MALTODEXTRIN IMPORT ATP-BINDING PROTEIN MSMX"/>
    <property type="match status" value="1"/>
</dbReference>
<keyword evidence="4 5" id="KW-0472">Membrane</keyword>
<feature type="transmembrane region" description="Helical" evidence="5">
    <location>
        <begin position="444"/>
        <end position="465"/>
    </location>
</feature>
<dbReference type="Pfam" id="PF00528">
    <property type="entry name" value="BPD_transp_1"/>
    <property type="match status" value="1"/>
</dbReference>
<feature type="transmembrane region" description="Helical" evidence="5">
    <location>
        <begin position="553"/>
        <end position="577"/>
    </location>
</feature>
<proteinExistence type="predicted"/>
<comment type="caution">
    <text evidence="8">The sequence shown here is derived from an EMBL/GenBank/DDBJ whole genome shotgun (WGS) entry which is preliminary data.</text>
</comment>
<gene>
    <name evidence="8" type="ORF">G195_002013</name>
</gene>
<evidence type="ECO:0000256" key="5">
    <source>
        <dbReference type="SAM" id="Phobius"/>
    </source>
</evidence>
<reference evidence="8" key="1">
    <citation type="journal article" date="2015" name="Genom Data">
        <title>Draft genome sequences of Phytophthora kernoviae and Phytophthora ramorum lineage EU2 from Scotland.</title>
        <authorList>
            <person name="Sambles C."/>
            <person name="Schlenzig A."/>
            <person name="O'Neill P."/>
            <person name="Grant M."/>
            <person name="Studholme D.J."/>
        </authorList>
    </citation>
    <scope>NUCLEOTIDE SEQUENCE</scope>
    <source>
        <strain evidence="8">00238/432</strain>
    </source>
</reference>
<feature type="transmembrane region" description="Helical" evidence="5">
    <location>
        <begin position="485"/>
        <end position="504"/>
    </location>
</feature>
<dbReference type="InterPro" id="IPR047641">
    <property type="entry name" value="ABC_transpr_MalK/UgpC-like"/>
</dbReference>
<dbReference type="PROSITE" id="PS00211">
    <property type="entry name" value="ABC_TRANSPORTER_1"/>
    <property type="match status" value="1"/>
</dbReference>
<comment type="subcellular location">
    <subcellularLocation>
        <location evidence="1">Membrane</location>
        <topology evidence="1">Multi-pass membrane protein</topology>
    </subcellularLocation>
</comment>
<dbReference type="Pfam" id="PF13416">
    <property type="entry name" value="SBP_bac_8"/>
    <property type="match status" value="1"/>
</dbReference>
<evidence type="ECO:0000259" key="7">
    <source>
        <dbReference type="PROSITE" id="PS50928"/>
    </source>
</evidence>
<dbReference type="EMBL" id="AOFI03000015">
    <property type="protein sequence ID" value="KAF4324649.1"/>
    <property type="molecule type" value="Genomic_DNA"/>
</dbReference>
<evidence type="ECO:0000256" key="3">
    <source>
        <dbReference type="ARBA" id="ARBA00022989"/>
    </source>
</evidence>
<dbReference type="InterPro" id="IPR003439">
    <property type="entry name" value="ABC_transporter-like_ATP-bd"/>
</dbReference>
<feature type="transmembrane region" description="Helical" evidence="5">
    <location>
        <begin position="644"/>
        <end position="664"/>
    </location>
</feature>
<feature type="transmembrane region" description="Helical" evidence="5">
    <location>
        <begin position="589"/>
        <end position="606"/>
    </location>
</feature>
<dbReference type="SUPFAM" id="SSF50331">
    <property type="entry name" value="MOP-like"/>
    <property type="match status" value="1"/>
</dbReference>
<dbReference type="GO" id="GO:0016887">
    <property type="term" value="F:ATP hydrolysis activity"/>
    <property type="evidence" value="ECO:0007669"/>
    <property type="project" value="InterPro"/>
</dbReference>
<evidence type="ECO:0008006" key="10">
    <source>
        <dbReference type="Google" id="ProtNLM"/>
    </source>
</evidence>
<dbReference type="InterPro" id="IPR040582">
    <property type="entry name" value="OB_MalK-like"/>
</dbReference>
<dbReference type="Gene3D" id="1.10.3720.10">
    <property type="entry name" value="MetI-like"/>
    <property type="match status" value="2"/>
</dbReference>
<dbReference type="Gene3D" id="2.40.50.140">
    <property type="entry name" value="Nucleic acid-binding proteins"/>
    <property type="match status" value="1"/>
</dbReference>
<dbReference type="PROSITE" id="PS50928">
    <property type="entry name" value="ABC_TM1"/>
    <property type="match status" value="1"/>
</dbReference>
<evidence type="ECO:0000256" key="1">
    <source>
        <dbReference type="ARBA" id="ARBA00004141"/>
    </source>
</evidence>
<dbReference type="SUPFAM" id="SSF52540">
    <property type="entry name" value="P-loop containing nucleoside triphosphate hydrolases"/>
    <property type="match status" value="1"/>
</dbReference>
<protein>
    <recommendedName>
        <fullName evidence="10">ABC transporter domain-containing protein</fullName>
    </recommendedName>
</protein>
<dbReference type="InterPro" id="IPR017871">
    <property type="entry name" value="ABC_transporter-like_CS"/>
</dbReference>
<dbReference type="InterPro" id="IPR006059">
    <property type="entry name" value="SBP"/>
</dbReference>
<evidence type="ECO:0000313" key="8">
    <source>
        <dbReference type="EMBL" id="KAF4324649.1"/>
    </source>
</evidence>
<dbReference type="AlphaFoldDB" id="A0A8J4SM41"/>
<dbReference type="InterPro" id="IPR012340">
    <property type="entry name" value="NA-bd_OB-fold"/>
</dbReference>
<keyword evidence="2 5" id="KW-0812">Transmembrane</keyword>
<dbReference type="InterPro" id="IPR000515">
    <property type="entry name" value="MetI-like"/>
</dbReference>
<keyword evidence="3 5" id="KW-1133">Transmembrane helix</keyword>
<evidence type="ECO:0000256" key="2">
    <source>
        <dbReference type="ARBA" id="ARBA00022692"/>
    </source>
</evidence>
<reference evidence="8" key="2">
    <citation type="submission" date="2020-02" db="EMBL/GenBank/DDBJ databases">
        <authorList>
            <person name="Studholme D.J."/>
        </authorList>
    </citation>
    <scope>NUCLEOTIDE SEQUENCE</scope>
    <source>
        <strain evidence="8">00238/432</strain>
    </source>
</reference>
<dbReference type="GO" id="GO:0055085">
    <property type="term" value="P:transmembrane transport"/>
    <property type="evidence" value="ECO:0007669"/>
    <property type="project" value="InterPro"/>
</dbReference>
<dbReference type="Gene3D" id="2.40.50.100">
    <property type="match status" value="1"/>
</dbReference>
<name>A0A8J4SM41_9STRA</name>
<dbReference type="SUPFAM" id="SSF161098">
    <property type="entry name" value="MetI-like"/>
    <property type="match status" value="2"/>
</dbReference>
<feature type="domain" description="ABC transporter" evidence="6">
    <location>
        <begin position="462"/>
        <end position="796"/>
    </location>
</feature>
<dbReference type="SUPFAM" id="SSF53850">
    <property type="entry name" value="Periplasmic binding protein-like II"/>
    <property type="match status" value="1"/>
</dbReference>
<dbReference type="InterPro" id="IPR027417">
    <property type="entry name" value="P-loop_NTPase"/>
</dbReference>
<dbReference type="Gene3D" id="3.40.190.10">
    <property type="entry name" value="Periplasmic binding protein-like II"/>
    <property type="match status" value="1"/>
</dbReference>
<dbReference type="CDD" id="cd06261">
    <property type="entry name" value="TM_PBP2"/>
    <property type="match status" value="2"/>
</dbReference>
<dbReference type="PANTHER" id="PTHR43875:SF1">
    <property type="entry name" value="OSMOPROTECTIVE COMPOUNDS UPTAKE ATP-BINDING PROTEIN GGTA"/>
    <property type="match status" value="1"/>
</dbReference>
<organism evidence="8 9">
    <name type="scientific">Phytophthora kernoviae 00238/432</name>
    <dbReference type="NCBI Taxonomy" id="1284355"/>
    <lineage>
        <taxon>Eukaryota</taxon>
        <taxon>Sar</taxon>
        <taxon>Stramenopiles</taxon>
        <taxon>Oomycota</taxon>
        <taxon>Peronosporomycetes</taxon>
        <taxon>Peronosporales</taxon>
        <taxon>Peronosporaceae</taxon>
        <taxon>Phytophthora</taxon>
    </lineage>
</organism>
<dbReference type="PROSITE" id="PS50893">
    <property type="entry name" value="ABC_TRANSPORTER_2"/>
    <property type="match status" value="1"/>
</dbReference>